<keyword evidence="5" id="KW-1185">Reference proteome</keyword>
<keyword evidence="3" id="KW-0472">Membrane</keyword>
<comment type="subcellular location">
    <subcellularLocation>
        <location evidence="3">Mitochondrion inner membrane</location>
    </subcellularLocation>
</comment>
<dbReference type="AlphaFoldDB" id="A0A074VXJ9"/>
<dbReference type="STRING" id="1043003.A0A074VXJ9"/>
<accession>A0A074VXJ9</accession>
<dbReference type="EMBL" id="KL584827">
    <property type="protein sequence ID" value="KEQ65223.1"/>
    <property type="molecule type" value="Genomic_DNA"/>
</dbReference>
<dbReference type="GeneID" id="63919353"/>
<organism evidence="4 5">
    <name type="scientific">Aureobasidium melanogenum (strain CBS 110374)</name>
    <name type="common">Aureobasidium pullulans var. melanogenum</name>
    <dbReference type="NCBI Taxonomy" id="1043003"/>
    <lineage>
        <taxon>Eukaryota</taxon>
        <taxon>Fungi</taxon>
        <taxon>Dikarya</taxon>
        <taxon>Ascomycota</taxon>
        <taxon>Pezizomycotina</taxon>
        <taxon>Dothideomycetes</taxon>
        <taxon>Dothideomycetidae</taxon>
        <taxon>Dothideales</taxon>
        <taxon>Saccotheciaceae</taxon>
        <taxon>Aureobasidium</taxon>
    </lineage>
</organism>
<evidence type="ECO:0000313" key="5">
    <source>
        <dbReference type="Proteomes" id="UP000030672"/>
    </source>
</evidence>
<dbReference type="Pfam" id="PF08583">
    <property type="entry name" value="Cmc1"/>
    <property type="match status" value="1"/>
</dbReference>
<keyword evidence="2" id="KW-1015">Disulfide bond</keyword>
<evidence type="ECO:0000256" key="1">
    <source>
        <dbReference type="ARBA" id="ARBA00007347"/>
    </source>
</evidence>
<protein>
    <recommendedName>
        <fullName evidence="3">COX assembly mitochondrial protein</fullName>
    </recommendedName>
</protein>
<dbReference type="GO" id="GO:0005743">
    <property type="term" value="C:mitochondrial inner membrane"/>
    <property type="evidence" value="ECO:0007669"/>
    <property type="project" value="UniProtKB-SubCell"/>
</dbReference>
<name>A0A074VXJ9_AURM1</name>
<keyword evidence="3" id="KW-0143">Chaperone</keyword>
<dbReference type="RefSeq" id="XP_040882246.1">
    <property type="nucleotide sequence ID" value="XM_041025980.1"/>
</dbReference>
<comment type="similarity">
    <text evidence="1 3">Belongs to the CMC family.</text>
</comment>
<gene>
    <name evidence="4" type="ORF">M437DRAFT_73160</name>
</gene>
<keyword evidence="3" id="KW-0999">Mitochondrion inner membrane</keyword>
<proteinExistence type="inferred from homology"/>
<evidence type="ECO:0000313" key="4">
    <source>
        <dbReference type="EMBL" id="KEQ65223.1"/>
    </source>
</evidence>
<reference evidence="4 5" key="1">
    <citation type="journal article" date="2014" name="BMC Genomics">
        <title>Genome sequencing of four Aureobasidium pullulans varieties: biotechnological potential, stress tolerance, and description of new species.</title>
        <authorList>
            <person name="Gostin Ar C."/>
            <person name="Ohm R.A."/>
            <person name="Kogej T."/>
            <person name="Sonjak S."/>
            <person name="Turk M."/>
            <person name="Zajc J."/>
            <person name="Zalar P."/>
            <person name="Grube M."/>
            <person name="Sun H."/>
            <person name="Han J."/>
            <person name="Sharma A."/>
            <person name="Chiniquy J."/>
            <person name="Ngan C.Y."/>
            <person name="Lipzen A."/>
            <person name="Barry K."/>
            <person name="Grigoriev I.V."/>
            <person name="Gunde-Cimerman N."/>
        </authorList>
    </citation>
    <scope>NUCLEOTIDE SEQUENCE [LARGE SCALE GENOMIC DNA]</scope>
    <source>
        <strain evidence="4 5">CBS 110374</strain>
    </source>
</reference>
<sequence>MHPHLHTKDNKNCEEVMNALEECHARGFLWKSMGMCTKAKHQVNMCLRAERLERTRLNREVAKEKRAKIESVWAEIDANS</sequence>
<dbReference type="HOGENOM" id="CLU_169286_3_0_1"/>
<evidence type="ECO:0000256" key="3">
    <source>
        <dbReference type="RuleBase" id="RU364104"/>
    </source>
</evidence>
<comment type="function">
    <text evidence="3">Required for mitochondrial cytochrome c oxidase (COX) assembly and respiration.</text>
</comment>
<keyword evidence="3" id="KW-0496">Mitochondrion</keyword>
<evidence type="ECO:0000256" key="2">
    <source>
        <dbReference type="ARBA" id="ARBA00023157"/>
    </source>
</evidence>
<dbReference type="InterPro" id="IPR013892">
    <property type="entry name" value="Cyt_c_biogenesis_Cmc1-like"/>
</dbReference>
<dbReference type="Proteomes" id="UP000030672">
    <property type="component" value="Unassembled WGS sequence"/>
</dbReference>